<gene>
    <name evidence="5" type="primary">CCL11</name>
    <name evidence="5" type="ORF">N1851_030724</name>
</gene>
<sequence>MTPHSLPRPLSRSWGTLGEPRSGDGGTADDSATLTCGRHRCIPHSQVPLTPHPRDPELKQNPSSAAMGPDKCCFSYYERPVKFNKVRSYELTDQRCPKTAVILTTLSNRTICANPRTQWVKNAMEKLDDRNF</sequence>
<dbReference type="FunFam" id="2.40.50.40:FF:000002">
    <property type="entry name" value="C-C motif chemokine"/>
    <property type="match status" value="1"/>
</dbReference>
<evidence type="ECO:0000256" key="3">
    <source>
        <dbReference type="SAM" id="MobiDB-lite"/>
    </source>
</evidence>
<dbReference type="Proteomes" id="UP001174136">
    <property type="component" value="Unassembled WGS sequence"/>
</dbReference>
<dbReference type="SUPFAM" id="SSF54117">
    <property type="entry name" value="Interleukin 8-like chemokines"/>
    <property type="match status" value="1"/>
</dbReference>
<dbReference type="InterPro" id="IPR001811">
    <property type="entry name" value="Chemokine_IL8-like_dom"/>
</dbReference>
<protein>
    <submittedName>
        <fullName evidence="5">Eotaxin</fullName>
    </submittedName>
</protein>
<dbReference type="InterPro" id="IPR036048">
    <property type="entry name" value="Interleukin_8-like_sf"/>
</dbReference>
<comment type="similarity">
    <text evidence="1">Belongs to the intercrine beta (chemokine CC) family.</text>
</comment>
<evidence type="ECO:0000256" key="2">
    <source>
        <dbReference type="ARBA" id="ARBA00022514"/>
    </source>
</evidence>
<dbReference type="GO" id="GO:0008009">
    <property type="term" value="F:chemokine activity"/>
    <property type="evidence" value="ECO:0007669"/>
    <property type="project" value="InterPro"/>
</dbReference>
<evidence type="ECO:0000256" key="1">
    <source>
        <dbReference type="ARBA" id="ARBA00010868"/>
    </source>
</evidence>
<dbReference type="GO" id="GO:0006955">
    <property type="term" value="P:immune response"/>
    <property type="evidence" value="ECO:0007669"/>
    <property type="project" value="InterPro"/>
</dbReference>
<evidence type="ECO:0000313" key="6">
    <source>
        <dbReference type="Proteomes" id="UP001174136"/>
    </source>
</evidence>
<name>A0AA47M502_MERPO</name>
<keyword evidence="2" id="KW-0202">Cytokine</keyword>
<feature type="region of interest" description="Disordered" evidence="3">
    <location>
        <begin position="44"/>
        <end position="69"/>
    </location>
</feature>
<comment type="caution">
    <text evidence="5">The sequence shown here is derived from an EMBL/GenBank/DDBJ whole genome shotgun (WGS) entry which is preliminary data.</text>
</comment>
<dbReference type="GO" id="GO:0005615">
    <property type="term" value="C:extracellular space"/>
    <property type="evidence" value="ECO:0007669"/>
    <property type="project" value="UniProtKB-KW"/>
</dbReference>
<feature type="region of interest" description="Disordered" evidence="3">
    <location>
        <begin position="1"/>
        <end position="32"/>
    </location>
</feature>
<proteinExistence type="inferred from homology"/>
<dbReference type="PANTHER" id="PTHR12015">
    <property type="entry name" value="SMALL INDUCIBLE CYTOKINE A"/>
    <property type="match status" value="1"/>
</dbReference>
<dbReference type="SMART" id="SM00199">
    <property type="entry name" value="SCY"/>
    <property type="match status" value="1"/>
</dbReference>
<dbReference type="InterPro" id="IPR039809">
    <property type="entry name" value="Chemokine_b/g/d"/>
</dbReference>
<dbReference type="AlphaFoldDB" id="A0AA47M502"/>
<evidence type="ECO:0000313" key="5">
    <source>
        <dbReference type="EMBL" id="KAK0133750.1"/>
    </source>
</evidence>
<evidence type="ECO:0000259" key="4">
    <source>
        <dbReference type="SMART" id="SM00199"/>
    </source>
</evidence>
<dbReference type="EMBL" id="JAOPHQ010005867">
    <property type="protein sequence ID" value="KAK0133750.1"/>
    <property type="molecule type" value="Genomic_DNA"/>
</dbReference>
<organism evidence="5 6">
    <name type="scientific">Merluccius polli</name>
    <name type="common">Benguela hake</name>
    <name type="synonym">Merluccius cadenati</name>
    <dbReference type="NCBI Taxonomy" id="89951"/>
    <lineage>
        <taxon>Eukaryota</taxon>
        <taxon>Metazoa</taxon>
        <taxon>Chordata</taxon>
        <taxon>Craniata</taxon>
        <taxon>Vertebrata</taxon>
        <taxon>Euteleostomi</taxon>
        <taxon>Actinopterygii</taxon>
        <taxon>Neopterygii</taxon>
        <taxon>Teleostei</taxon>
        <taxon>Neoteleostei</taxon>
        <taxon>Acanthomorphata</taxon>
        <taxon>Zeiogadaria</taxon>
        <taxon>Gadariae</taxon>
        <taxon>Gadiformes</taxon>
        <taxon>Gadoidei</taxon>
        <taxon>Merlucciidae</taxon>
        <taxon>Merluccius</taxon>
    </lineage>
</organism>
<feature type="domain" description="Chemokine interleukin-8-like" evidence="4">
    <location>
        <begin position="69"/>
        <end position="127"/>
    </location>
</feature>
<dbReference type="CDD" id="cd00272">
    <property type="entry name" value="Chemokine_CC"/>
    <property type="match status" value="1"/>
</dbReference>
<dbReference type="Pfam" id="PF00048">
    <property type="entry name" value="IL8"/>
    <property type="match status" value="1"/>
</dbReference>
<keyword evidence="6" id="KW-1185">Reference proteome</keyword>
<reference evidence="5" key="1">
    <citation type="journal article" date="2023" name="Front. Mar. Sci.">
        <title>A new Merluccius polli reference genome to investigate the effects of global change in West African waters.</title>
        <authorList>
            <person name="Mateo J.L."/>
            <person name="Blanco-Fernandez C."/>
            <person name="Garcia-Vazquez E."/>
            <person name="Machado-Schiaffino G."/>
        </authorList>
    </citation>
    <scope>NUCLEOTIDE SEQUENCE</scope>
    <source>
        <strain evidence="5">C29</strain>
        <tissue evidence="5">Fin</tissue>
    </source>
</reference>
<accession>A0AA47M502</accession>
<dbReference type="Gene3D" id="2.40.50.40">
    <property type="match status" value="1"/>
</dbReference>